<organism evidence="2 3">
    <name type="scientific">Calicophoron daubneyi</name>
    <name type="common">Rumen fluke</name>
    <name type="synonym">Paramphistomum daubneyi</name>
    <dbReference type="NCBI Taxonomy" id="300641"/>
    <lineage>
        <taxon>Eukaryota</taxon>
        <taxon>Metazoa</taxon>
        <taxon>Spiralia</taxon>
        <taxon>Lophotrochozoa</taxon>
        <taxon>Platyhelminthes</taxon>
        <taxon>Trematoda</taxon>
        <taxon>Digenea</taxon>
        <taxon>Plagiorchiida</taxon>
        <taxon>Pronocephalata</taxon>
        <taxon>Paramphistomoidea</taxon>
        <taxon>Paramphistomidae</taxon>
        <taxon>Calicophoron</taxon>
    </lineage>
</organism>
<dbReference type="EMBL" id="CAXLJL010000945">
    <property type="protein sequence ID" value="CAL5142076.1"/>
    <property type="molecule type" value="Genomic_DNA"/>
</dbReference>
<dbReference type="AlphaFoldDB" id="A0AAV2TYE0"/>
<sequence length="110" mass="12696">MKLRDIMTEVGVHEKTEGRKHSLRKSVVGNFCVDTPHREAFWSTEVMVKPSAVRRLLLDEAGSSKPRIASRERSRRSPNLSDMYPSTYRISVISAVLTHFLHIRLMWIFG</sequence>
<name>A0AAV2TYE0_CALDB</name>
<dbReference type="Proteomes" id="UP001497525">
    <property type="component" value="Unassembled WGS sequence"/>
</dbReference>
<evidence type="ECO:0000256" key="1">
    <source>
        <dbReference type="SAM" id="MobiDB-lite"/>
    </source>
</evidence>
<accession>A0AAV2TYE0</accession>
<reference evidence="2" key="1">
    <citation type="submission" date="2024-06" db="EMBL/GenBank/DDBJ databases">
        <authorList>
            <person name="Liu X."/>
            <person name="Lenzi L."/>
            <person name="Haldenby T S."/>
            <person name="Uol C."/>
        </authorList>
    </citation>
    <scope>NUCLEOTIDE SEQUENCE</scope>
</reference>
<evidence type="ECO:0000313" key="2">
    <source>
        <dbReference type="EMBL" id="CAL5142076.1"/>
    </source>
</evidence>
<gene>
    <name evidence="2" type="ORF">CDAUBV1_LOCUS17357</name>
</gene>
<proteinExistence type="predicted"/>
<feature type="region of interest" description="Disordered" evidence="1">
    <location>
        <begin position="64"/>
        <end position="83"/>
    </location>
</feature>
<protein>
    <submittedName>
        <fullName evidence="2">Uncharacterized protein</fullName>
    </submittedName>
</protein>
<comment type="caution">
    <text evidence="2">The sequence shown here is derived from an EMBL/GenBank/DDBJ whole genome shotgun (WGS) entry which is preliminary data.</text>
</comment>
<evidence type="ECO:0000313" key="3">
    <source>
        <dbReference type="Proteomes" id="UP001497525"/>
    </source>
</evidence>